<evidence type="ECO:0000256" key="1">
    <source>
        <dbReference type="SAM" id="MobiDB-lite"/>
    </source>
</evidence>
<dbReference type="Proteomes" id="UP001239680">
    <property type="component" value="Unassembled WGS sequence"/>
</dbReference>
<dbReference type="InterPro" id="IPR009003">
    <property type="entry name" value="Peptidase_S1_PA"/>
</dbReference>
<dbReference type="InterPro" id="IPR002477">
    <property type="entry name" value="Peptidoglycan-bd-like"/>
</dbReference>
<feature type="domain" description="Peptidoglycan binding-like" evidence="3">
    <location>
        <begin position="186"/>
        <end position="239"/>
    </location>
</feature>
<reference evidence="4 5" key="1">
    <citation type="submission" date="2023-08" db="EMBL/GenBank/DDBJ databases">
        <title>Characterization of two Paracoccaceae strains isolated from Phycosphere and proposal of Xinfangfangia lacusdiani sp. nov.</title>
        <authorList>
            <person name="Deng Y."/>
            <person name="Zhang Y.Q."/>
        </authorList>
    </citation>
    <scope>NUCLEOTIDE SEQUENCE [LARGE SCALE GENOMIC DNA]</scope>
    <source>
        <strain evidence="4 5">CPCC 101601</strain>
    </source>
</reference>
<gene>
    <name evidence="4" type="ORF">Q9295_05645</name>
</gene>
<organism evidence="4 5">
    <name type="scientific">Pseudogemmobacter lacusdianii</name>
    <dbReference type="NCBI Taxonomy" id="3069608"/>
    <lineage>
        <taxon>Bacteria</taxon>
        <taxon>Pseudomonadati</taxon>
        <taxon>Pseudomonadota</taxon>
        <taxon>Alphaproteobacteria</taxon>
        <taxon>Rhodobacterales</taxon>
        <taxon>Paracoccaceae</taxon>
        <taxon>Pseudogemmobacter</taxon>
    </lineage>
</organism>
<dbReference type="InterPro" id="IPR036365">
    <property type="entry name" value="PGBD-like_sf"/>
</dbReference>
<dbReference type="EMBL" id="JAVDBT010000004">
    <property type="protein sequence ID" value="MDQ2065845.1"/>
    <property type="molecule type" value="Genomic_DNA"/>
</dbReference>
<keyword evidence="5" id="KW-1185">Reference proteome</keyword>
<evidence type="ECO:0000313" key="5">
    <source>
        <dbReference type="Proteomes" id="UP001239680"/>
    </source>
</evidence>
<evidence type="ECO:0000313" key="4">
    <source>
        <dbReference type="EMBL" id="MDQ2065845.1"/>
    </source>
</evidence>
<proteinExistence type="predicted"/>
<feature type="region of interest" description="Disordered" evidence="1">
    <location>
        <begin position="145"/>
        <end position="164"/>
    </location>
</feature>
<feature type="signal peptide" evidence="2">
    <location>
        <begin position="1"/>
        <end position="23"/>
    </location>
</feature>
<dbReference type="Pfam" id="PF13365">
    <property type="entry name" value="Trypsin_2"/>
    <property type="match status" value="1"/>
</dbReference>
<name>A0ABU0VXC8_9RHOB</name>
<protein>
    <submittedName>
        <fullName evidence="4">Serine protease</fullName>
    </submittedName>
</protein>
<keyword evidence="4" id="KW-0378">Hydrolase</keyword>
<evidence type="ECO:0000259" key="3">
    <source>
        <dbReference type="Pfam" id="PF01471"/>
    </source>
</evidence>
<keyword evidence="4" id="KW-0645">Protease</keyword>
<dbReference type="Pfam" id="PF01471">
    <property type="entry name" value="PG_binding_1"/>
    <property type="match status" value="1"/>
</dbReference>
<dbReference type="Gene3D" id="2.40.10.120">
    <property type="match status" value="1"/>
</dbReference>
<evidence type="ECO:0000256" key="2">
    <source>
        <dbReference type="SAM" id="SignalP"/>
    </source>
</evidence>
<dbReference type="GO" id="GO:0006508">
    <property type="term" value="P:proteolysis"/>
    <property type="evidence" value="ECO:0007669"/>
    <property type="project" value="UniProtKB-KW"/>
</dbReference>
<dbReference type="InterPro" id="IPR036366">
    <property type="entry name" value="PGBDSf"/>
</dbReference>
<keyword evidence="2" id="KW-0732">Signal</keyword>
<dbReference type="SUPFAM" id="SSF47090">
    <property type="entry name" value="PGBD-like"/>
    <property type="match status" value="1"/>
</dbReference>
<dbReference type="SUPFAM" id="SSF50494">
    <property type="entry name" value="Trypsin-like serine proteases"/>
    <property type="match status" value="1"/>
</dbReference>
<dbReference type="RefSeq" id="WP_306679531.1">
    <property type="nucleotide sequence ID" value="NZ_JAVDBT010000004.1"/>
</dbReference>
<dbReference type="GO" id="GO:0008233">
    <property type="term" value="F:peptidase activity"/>
    <property type="evidence" value="ECO:0007669"/>
    <property type="project" value="UniProtKB-KW"/>
</dbReference>
<dbReference type="Gene3D" id="1.10.101.10">
    <property type="entry name" value="PGBD-like superfamily/PGBD"/>
    <property type="match status" value="1"/>
</dbReference>
<sequence length="610" mass="64541">MQAALRAVLCLVAVFLHLSPAQAQDQVWLQIEAQPTLEVAQERAFAYSTAFPETNGFQLRSGWYAIVLGPYSVAEGAARLNFLRSEMMIPADSYIAVASDFTAQFWPQESFAIDPGVTGLPLIEPDVEGVTIPDIDTAPLALETPEADPESLATHEEPPAPISPEIYEPEETLAEARASEAALSLEDRQLLQTALQWFGYYSGGIDGAFGSGTRNSMANWQAAMAIEPTGVLTSRQRATLVANYQAEVTEFGFAAVEEAEAGIQATLPLALVEFDRYQPPFVHYRAKNGSDLSLVLISQPGDKAALAGLYDILQRLDAMPATGARELTEKSFRIHGTSASQDSHAWAQQSNSTVKGFMLVGTPENAARDARLREVLEASFRSTGSTALDPGMVALSDSTRRGLLAGLELRRPAFSRSGFYVDETGSVLTSAAAVEACSRITLDHETEAKVSASAEGLALLTPATRLAPPATARFQTAPDRLGAEIAVAGYSYEDRLPAPVLTFGTFEASEGLRGEAGINRLALTALPGDAGGPVLDESGAVTGLLLPEASVGAQQLPAGTSFAASAATLTAFLQSAGVTPAQSELTERLAPVKLTEAATGMTVLVSCWQD</sequence>
<accession>A0ABU0VXC8</accession>
<comment type="caution">
    <text evidence="4">The sequence shown here is derived from an EMBL/GenBank/DDBJ whole genome shotgun (WGS) entry which is preliminary data.</text>
</comment>
<feature type="chain" id="PRO_5046588866" evidence="2">
    <location>
        <begin position="24"/>
        <end position="610"/>
    </location>
</feature>